<evidence type="ECO:0000313" key="1">
    <source>
        <dbReference type="EMBL" id="QSE92340.1"/>
    </source>
</evidence>
<organism evidence="1 2">
    <name type="scientific">Rhodococcus pseudokoreensis</name>
    <dbReference type="NCBI Taxonomy" id="2811421"/>
    <lineage>
        <taxon>Bacteria</taxon>
        <taxon>Bacillati</taxon>
        <taxon>Actinomycetota</taxon>
        <taxon>Actinomycetes</taxon>
        <taxon>Mycobacteriales</taxon>
        <taxon>Nocardiaceae</taxon>
        <taxon>Rhodococcus</taxon>
    </lineage>
</organism>
<sequence length="161" mass="18006">MKVFRAVSKYLDIRSAHVRATWVMQVTRNNPDRKARSQMSSTPDQATIELSENWVKALANIDLFLEICVEDCPVWHSADDKWVSVSEAVAAVYERAGDGPVPDFRPEGITFTEKGFFNEASVELEMGGQPVKLHLVQIVEARDGKAVSVREYIGPEMGIQP</sequence>
<name>A0A974W6Y6_9NOCA</name>
<accession>A0A974W6Y6</accession>
<protein>
    <recommendedName>
        <fullName evidence="3">Ketosteroid isomerase-related protein</fullName>
    </recommendedName>
</protein>
<keyword evidence="2" id="KW-1185">Reference proteome</keyword>
<dbReference type="Proteomes" id="UP000662986">
    <property type="component" value="Chromosome"/>
</dbReference>
<dbReference type="Gene3D" id="3.10.450.50">
    <property type="match status" value="1"/>
</dbReference>
<gene>
    <name evidence="1" type="ORF">JWS13_28805</name>
</gene>
<proteinExistence type="predicted"/>
<evidence type="ECO:0008006" key="3">
    <source>
        <dbReference type="Google" id="ProtNLM"/>
    </source>
</evidence>
<dbReference type="InterPro" id="IPR032710">
    <property type="entry name" value="NTF2-like_dom_sf"/>
</dbReference>
<reference evidence="1 2" key="2">
    <citation type="journal article" date="2022" name="Arch. Microbiol.">
        <title>Rhodococcus pseudokoreensis sp. nov. isolated from the rhizosphere of young M26 apple rootstocks.</title>
        <authorList>
            <person name="Kampfer P."/>
            <person name="Glaeser S.P."/>
            <person name="Blom J."/>
            <person name="Wolf J."/>
            <person name="Benning S."/>
            <person name="Schloter M."/>
            <person name="Neumann-Schaal M."/>
        </authorList>
    </citation>
    <scope>NUCLEOTIDE SEQUENCE [LARGE SCALE GENOMIC DNA]</scope>
    <source>
        <strain evidence="1 2">R79</strain>
    </source>
</reference>
<reference evidence="1 2" key="1">
    <citation type="journal article" date="2021" name="Microbiol. Resour. Announc.">
        <title>Complete Genome Sequences of Two Rhodococcus sp. Strains with Large and Linear Chromosomes, Isolated from Apple Rhizosphere.</title>
        <authorList>
            <person name="Benning S."/>
            <person name="Brugnone N."/>
            <person name="Siani R."/>
            <person name="Kublik S."/>
            <person name="Schloter M."/>
            <person name="Rad V."/>
        </authorList>
    </citation>
    <scope>NUCLEOTIDE SEQUENCE [LARGE SCALE GENOMIC DNA]</scope>
    <source>
        <strain evidence="1 2">R79</strain>
    </source>
</reference>
<dbReference type="EMBL" id="CP070619">
    <property type="protein sequence ID" value="QSE92340.1"/>
    <property type="molecule type" value="Genomic_DNA"/>
</dbReference>
<dbReference type="SUPFAM" id="SSF54427">
    <property type="entry name" value="NTF2-like"/>
    <property type="match status" value="1"/>
</dbReference>
<evidence type="ECO:0000313" key="2">
    <source>
        <dbReference type="Proteomes" id="UP000662986"/>
    </source>
</evidence>